<evidence type="ECO:0000313" key="3">
    <source>
        <dbReference type="Proteomes" id="UP000823897"/>
    </source>
</evidence>
<gene>
    <name evidence="2" type="ORF">H9911_02295</name>
</gene>
<dbReference type="Proteomes" id="UP000823897">
    <property type="component" value="Unassembled WGS sequence"/>
</dbReference>
<protein>
    <submittedName>
        <fullName evidence="2">Uncharacterized protein</fullName>
    </submittedName>
</protein>
<sequence length="173" mass="18936">MEARDKKERVILTTAVMACVISLIIMFAVLYLYDGESTETKTIDFTPPPFDTAAVRGTPEVPEELGWSEIDAKVYRASVCSVVIAEGGKADVWLTNPEDNEVWLKLRLTGSDGQVLGETGIIRPGEYVQSVKLNTEAESGEAVSMKLMGYEPETYYSAGSVTLNTSIEEEKGE</sequence>
<dbReference type="EMBL" id="DWUV01000048">
    <property type="protein sequence ID" value="HJD33357.1"/>
    <property type="molecule type" value="Genomic_DNA"/>
</dbReference>
<evidence type="ECO:0000256" key="1">
    <source>
        <dbReference type="SAM" id="Phobius"/>
    </source>
</evidence>
<keyword evidence="1" id="KW-0472">Membrane</keyword>
<dbReference type="AlphaFoldDB" id="A0A9D2U1I9"/>
<name>A0A9D2U1I9_9FIRM</name>
<organism evidence="2 3">
    <name type="scientific">Candidatus Mediterraneibacter tabaqchaliae</name>
    <dbReference type="NCBI Taxonomy" id="2838689"/>
    <lineage>
        <taxon>Bacteria</taxon>
        <taxon>Bacillati</taxon>
        <taxon>Bacillota</taxon>
        <taxon>Clostridia</taxon>
        <taxon>Lachnospirales</taxon>
        <taxon>Lachnospiraceae</taxon>
        <taxon>Mediterraneibacter</taxon>
    </lineage>
</organism>
<keyword evidence="1" id="KW-1133">Transmembrane helix</keyword>
<proteinExistence type="predicted"/>
<evidence type="ECO:0000313" key="2">
    <source>
        <dbReference type="EMBL" id="HJD33357.1"/>
    </source>
</evidence>
<keyword evidence="1" id="KW-0812">Transmembrane</keyword>
<comment type="caution">
    <text evidence="2">The sequence shown here is derived from an EMBL/GenBank/DDBJ whole genome shotgun (WGS) entry which is preliminary data.</text>
</comment>
<feature type="transmembrane region" description="Helical" evidence="1">
    <location>
        <begin position="12"/>
        <end position="33"/>
    </location>
</feature>
<reference evidence="2" key="2">
    <citation type="submission" date="2021-04" db="EMBL/GenBank/DDBJ databases">
        <authorList>
            <person name="Gilroy R."/>
        </authorList>
    </citation>
    <scope>NUCLEOTIDE SEQUENCE</scope>
    <source>
        <strain evidence="2">ChiGjej3B3-11674</strain>
    </source>
</reference>
<accession>A0A9D2U1I9</accession>
<reference evidence="2" key="1">
    <citation type="journal article" date="2021" name="PeerJ">
        <title>Extensive microbial diversity within the chicken gut microbiome revealed by metagenomics and culture.</title>
        <authorList>
            <person name="Gilroy R."/>
            <person name="Ravi A."/>
            <person name="Getino M."/>
            <person name="Pursley I."/>
            <person name="Horton D.L."/>
            <person name="Alikhan N.F."/>
            <person name="Baker D."/>
            <person name="Gharbi K."/>
            <person name="Hall N."/>
            <person name="Watson M."/>
            <person name="Adriaenssens E.M."/>
            <person name="Foster-Nyarko E."/>
            <person name="Jarju S."/>
            <person name="Secka A."/>
            <person name="Antonio M."/>
            <person name="Oren A."/>
            <person name="Chaudhuri R.R."/>
            <person name="La Ragione R."/>
            <person name="Hildebrand F."/>
            <person name="Pallen M.J."/>
        </authorList>
    </citation>
    <scope>NUCLEOTIDE SEQUENCE</scope>
    <source>
        <strain evidence="2">ChiGjej3B3-11674</strain>
    </source>
</reference>